<keyword evidence="1" id="KW-1133">Transmembrane helix</keyword>
<keyword evidence="1" id="KW-0812">Transmembrane</keyword>
<organism evidence="2">
    <name type="scientific">Rhizophora mucronata</name>
    <name type="common">Asiatic mangrove</name>
    <dbReference type="NCBI Taxonomy" id="61149"/>
    <lineage>
        <taxon>Eukaryota</taxon>
        <taxon>Viridiplantae</taxon>
        <taxon>Streptophyta</taxon>
        <taxon>Embryophyta</taxon>
        <taxon>Tracheophyta</taxon>
        <taxon>Spermatophyta</taxon>
        <taxon>Magnoliopsida</taxon>
        <taxon>eudicotyledons</taxon>
        <taxon>Gunneridae</taxon>
        <taxon>Pentapetalae</taxon>
        <taxon>rosids</taxon>
        <taxon>fabids</taxon>
        <taxon>Malpighiales</taxon>
        <taxon>Rhizophoraceae</taxon>
        <taxon>Rhizophora</taxon>
    </lineage>
</organism>
<keyword evidence="1" id="KW-0472">Membrane</keyword>
<protein>
    <submittedName>
        <fullName evidence="2">Uncharacterized protein</fullName>
    </submittedName>
</protein>
<accession>A0A2P2J2L8</accession>
<proteinExistence type="predicted"/>
<feature type="transmembrane region" description="Helical" evidence="1">
    <location>
        <begin position="6"/>
        <end position="22"/>
    </location>
</feature>
<reference evidence="2" key="1">
    <citation type="submission" date="2018-02" db="EMBL/GenBank/DDBJ databases">
        <title>Rhizophora mucronata_Transcriptome.</title>
        <authorList>
            <person name="Meera S.P."/>
            <person name="Sreeshan A."/>
            <person name="Augustine A."/>
        </authorList>
    </citation>
    <scope>NUCLEOTIDE SEQUENCE</scope>
    <source>
        <tissue evidence="2">Leaf</tissue>
    </source>
</reference>
<sequence>MFAFCSYLSPFLFIPLILYFLYSQQ</sequence>
<dbReference type="AlphaFoldDB" id="A0A2P2J2L8"/>
<evidence type="ECO:0000313" key="2">
    <source>
        <dbReference type="EMBL" id="MBW87702.1"/>
    </source>
</evidence>
<dbReference type="EMBL" id="GGEC01007219">
    <property type="protein sequence ID" value="MBW87702.1"/>
    <property type="molecule type" value="Transcribed_RNA"/>
</dbReference>
<evidence type="ECO:0000256" key="1">
    <source>
        <dbReference type="SAM" id="Phobius"/>
    </source>
</evidence>
<name>A0A2P2J2L8_RHIMU</name>